<keyword evidence="1" id="KW-0472">Membrane</keyword>
<dbReference type="OrthoDB" id="9773828at2"/>
<evidence type="ECO:0000313" key="3">
    <source>
        <dbReference type="Proteomes" id="UP000276128"/>
    </source>
</evidence>
<dbReference type="Proteomes" id="UP000276128">
    <property type="component" value="Unassembled WGS sequence"/>
</dbReference>
<keyword evidence="1" id="KW-0812">Transmembrane</keyword>
<accession>A0A430J655</accession>
<dbReference type="EMBL" id="RXHU01000094">
    <property type="protein sequence ID" value="RTE04233.1"/>
    <property type="molecule type" value="Genomic_DNA"/>
</dbReference>
<dbReference type="AlphaFoldDB" id="A0A430J655"/>
<name>A0A430J655_9BACL</name>
<keyword evidence="1" id="KW-1133">Transmembrane helix</keyword>
<evidence type="ECO:0000313" key="2">
    <source>
        <dbReference type="EMBL" id="RTE04233.1"/>
    </source>
</evidence>
<evidence type="ECO:0008006" key="4">
    <source>
        <dbReference type="Google" id="ProtNLM"/>
    </source>
</evidence>
<feature type="transmembrane region" description="Helical" evidence="1">
    <location>
        <begin position="6"/>
        <end position="27"/>
    </location>
</feature>
<proteinExistence type="predicted"/>
<comment type="caution">
    <text evidence="2">The sequence shown here is derived from an EMBL/GenBank/DDBJ whole genome shotgun (WGS) entry which is preliminary data.</text>
</comment>
<reference evidence="2 3" key="1">
    <citation type="submission" date="2018-12" db="EMBL/GenBank/DDBJ databases">
        <title>Bacillus ochoae sp. nov., Paenibacillus whitsoniae sp. nov., Paenibacillus spiritus sp. nov. Isolated from the Mars Exploration Rover during spacecraft assembly.</title>
        <authorList>
            <person name="Seuylemezian A."/>
            <person name="Vaishampayan P."/>
        </authorList>
    </citation>
    <scope>NUCLEOTIDE SEQUENCE [LARGE SCALE GENOMIC DNA]</scope>
    <source>
        <strain evidence="2 3">MER 54</strain>
    </source>
</reference>
<dbReference type="SUPFAM" id="SSF51430">
    <property type="entry name" value="NAD(P)-linked oxidoreductase"/>
    <property type="match status" value="1"/>
</dbReference>
<protein>
    <recommendedName>
        <fullName evidence="4">NADP-dependent oxidoreductase domain-containing protein</fullName>
    </recommendedName>
</protein>
<dbReference type="Gene3D" id="3.20.20.100">
    <property type="entry name" value="NADP-dependent oxidoreductase domain"/>
    <property type="match status" value="1"/>
</dbReference>
<organism evidence="2 3">
    <name type="scientific">Paenibacillus whitsoniae</name>
    <dbReference type="NCBI Taxonomy" id="2496558"/>
    <lineage>
        <taxon>Bacteria</taxon>
        <taxon>Bacillati</taxon>
        <taxon>Bacillota</taxon>
        <taxon>Bacilli</taxon>
        <taxon>Bacillales</taxon>
        <taxon>Paenibacillaceae</taxon>
        <taxon>Paenibacillus</taxon>
    </lineage>
</organism>
<gene>
    <name evidence="2" type="ORF">EJQ19_26795</name>
</gene>
<dbReference type="InterPro" id="IPR036812">
    <property type="entry name" value="NAD(P)_OxRdtase_dom_sf"/>
</dbReference>
<sequence length="105" mass="11738">MAGSPVWILRAFMVTCLGFMAPWLTLLQNIDDQEGMSVPELAFSYIDHMPGIASIVFGVESPERVQDNIALLRTPAIREQTLHEMAKAFADVSEFVITPSRWKGK</sequence>
<evidence type="ECO:0000256" key="1">
    <source>
        <dbReference type="SAM" id="Phobius"/>
    </source>
</evidence>
<keyword evidence="3" id="KW-1185">Reference proteome</keyword>